<protein>
    <submittedName>
        <fullName evidence="1">Uncharacterized protein</fullName>
    </submittedName>
</protein>
<feature type="non-terminal residue" evidence="1">
    <location>
        <position position="59"/>
    </location>
</feature>
<organism evidence="1 2">
    <name type="scientific">Datura stramonium</name>
    <name type="common">Jimsonweed</name>
    <name type="synonym">Common thornapple</name>
    <dbReference type="NCBI Taxonomy" id="4076"/>
    <lineage>
        <taxon>Eukaryota</taxon>
        <taxon>Viridiplantae</taxon>
        <taxon>Streptophyta</taxon>
        <taxon>Embryophyta</taxon>
        <taxon>Tracheophyta</taxon>
        <taxon>Spermatophyta</taxon>
        <taxon>Magnoliopsida</taxon>
        <taxon>eudicotyledons</taxon>
        <taxon>Gunneridae</taxon>
        <taxon>Pentapetalae</taxon>
        <taxon>asterids</taxon>
        <taxon>lamiids</taxon>
        <taxon>Solanales</taxon>
        <taxon>Solanaceae</taxon>
        <taxon>Solanoideae</taxon>
        <taxon>Datureae</taxon>
        <taxon>Datura</taxon>
    </lineage>
</organism>
<gene>
    <name evidence="1" type="ORF">HAX54_039971</name>
</gene>
<evidence type="ECO:0000313" key="2">
    <source>
        <dbReference type="Proteomes" id="UP000823775"/>
    </source>
</evidence>
<accession>A0ABS8Y7L5</accession>
<dbReference type="Proteomes" id="UP000823775">
    <property type="component" value="Unassembled WGS sequence"/>
</dbReference>
<sequence length="59" mass="6613">MRWQHATSTQRHARKRVMLAGVHMALAASVPAHWLCSMSHQLRIQHCAMSVGALPRPNS</sequence>
<evidence type="ECO:0000313" key="1">
    <source>
        <dbReference type="EMBL" id="MCE5167159.1"/>
    </source>
</evidence>
<keyword evidence="2" id="KW-1185">Reference proteome</keyword>
<dbReference type="EMBL" id="JACEIK010055971">
    <property type="protein sequence ID" value="MCE5167159.1"/>
    <property type="molecule type" value="Genomic_DNA"/>
</dbReference>
<proteinExistence type="predicted"/>
<reference evidence="1 2" key="1">
    <citation type="journal article" date="2021" name="BMC Genomics">
        <title>Datura genome reveals duplications of psychoactive alkaloid biosynthetic genes and high mutation rate following tissue culture.</title>
        <authorList>
            <person name="Rajewski A."/>
            <person name="Carter-House D."/>
            <person name="Stajich J."/>
            <person name="Litt A."/>
        </authorList>
    </citation>
    <scope>NUCLEOTIDE SEQUENCE [LARGE SCALE GENOMIC DNA]</scope>
    <source>
        <strain evidence="1">AR-01</strain>
    </source>
</reference>
<name>A0ABS8Y7L5_DATST</name>
<comment type="caution">
    <text evidence="1">The sequence shown here is derived from an EMBL/GenBank/DDBJ whole genome shotgun (WGS) entry which is preliminary data.</text>
</comment>